<sequence>MTRQPMRIVPWSEDFIQALAKHLVNRGSDFEHVRIVFPHNRPARHLRAALAESKGLKRPCLLPRMSPLDEFLHELRRELAPRPLLRAGQLDRIGVLHGIVRALALADGPLSTLCGTAGAFFPWGARLVRLLEEMAGQNIRPAAIHNLEGEVTPWAEALLARLDRIGEAYGAELDQRGWTTPGLDAQWLCQHSAEAAAALGGETVIFAGLHALSGAEEPLLRALWEGGAEFFWHSDPALAQEGDTAWPAREHKRWLRRWGAAAVLEQAPSPGEGQIRRFYEGYDLHSQLSVLERELAALPDTERTAVVLPDPGALVPVMHHLPPVETNISMGYPLERSALAQLVETILVLRENAMPGPDGALRYAWRDLVALVRHPLLRMLRVETDAGPQTPLKGAYVAWERHIRAGGPYQAPGQWLLAYDDQDCSAPESEIRALHAEVLAACFDNFLNLETLRQAGLALDALCGLLRRRGGDTWRRNLIDAECLVRLWRSVVPELTGSILADEPYGLDIVLMMTRHLVKAERVSFEPEPLAGLQVLGMLETRLLGFSRLFILDATEDKLPGASAPDPLLPEPLRQALGLPGRRERDNVAAHTFFRLLMGAQEVSIFYQAGVRPGALEGKSERSRYVEQLLWELEQQRGEQVKPLPLADDEAPLRSVSFPVRPIQSRSRDIPLTPALRARLAERLQHKGITPSGLELWLTCPKKAFLAQALGLRRMEEVADDGDRARFGELVHRVLKEFLAPHVGRPIDGTTVDAETLFKSFEQALSQEAFAQQMPFDVRTVLLAAGRERLRLFLDKLPKTTVLALEHPVLTPLSVPGIDGADSTMRLHGRIDRVDERDGRRLVLDYKTGGVKEGGAEGWLDPEAFTAMGDCLPGSPEAEALFLRLAQLGLDVQLPAYMHMLEADGAGPAANAAWVELKSDGSERLFFAKDVDETTRATVIQTRVPQLLRFVLGHVFAARVLPALRGRHCEYCDFKGPCGA</sequence>
<gene>
    <name evidence="2" type="ORF">SAMN04488503_1530</name>
</gene>
<dbReference type="RefSeq" id="WP_089273327.1">
    <property type="nucleotide sequence ID" value="NZ_FZOC01000002.1"/>
</dbReference>
<dbReference type="SUPFAM" id="SSF52540">
    <property type="entry name" value="P-loop containing nucleoside triphosphate hydrolases"/>
    <property type="match status" value="1"/>
</dbReference>
<dbReference type="OrthoDB" id="9766257at2"/>
<name>A0A238ZIM1_9BACT</name>
<dbReference type="EMBL" id="FZOC01000002">
    <property type="protein sequence ID" value="SNR82553.1"/>
    <property type="molecule type" value="Genomic_DNA"/>
</dbReference>
<dbReference type="InterPro" id="IPR027417">
    <property type="entry name" value="P-loop_NTPase"/>
</dbReference>
<dbReference type="Proteomes" id="UP000198324">
    <property type="component" value="Unassembled WGS sequence"/>
</dbReference>
<organism evidence="2 3">
    <name type="scientific">Humidesulfovibrio mexicanus</name>
    <dbReference type="NCBI Taxonomy" id="147047"/>
    <lineage>
        <taxon>Bacteria</taxon>
        <taxon>Pseudomonadati</taxon>
        <taxon>Thermodesulfobacteriota</taxon>
        <taxon>Desulfovibrionia</taxon>
        <taxon>Desulfovibrionales</taxon>
        <taxon>Desulfovibrionaceae</taxon>
        <taxon>Humidesulfovibrio</taxon>
    </lineage>
</organism>
<accession>A0A238ZIM1</accession>
<evidence type="ECO:0000313" key="2">
    <source>
        <dbReference type="EMBL" id="SNR82553.1"/>
    </source>
</evidence>
<dbReference type="InterPro" id="IPR011604">
    <property type="entry name" value="PDDEXK-like_dom_sf"/>
</dbReference>
<dbReference type="InterPro" id="IPR011335">
    <property type="entry name" value="Restrct_endonuc-II-like"/>
</dbReference>
<dbReference type="SUPFAM" id="SSF52980">
    <property type="entry name" value="Restriction endonuclease-like"/>
    <property type="match status" value="1"/>
</dbReference>
<feature type="domain" description="PD-(D/E)XK endonuclease-like" evidence="1">
    <location>
        <begin position="689"/>
        <end position="978"/>
    </location>
</feature>
<dbReference type="Gene3D" id="3.90.320.10">
    <property type="match status" value="1"/>
</dbReference>
<keyword evidence="3" id="KW-1185">Reference proteome</keyword>
<evidence type="ECO:0000313" key="3">
    <source>
        <dbReference type="Proteomes" id="UP000198324"/>
    </source>
</evidence>
<dbReference type="InterPro" id="IPR038726">
    <property type="entry name" value="PDDEXK_AddAB-type"/>
</dbReference>
<proteinExistence type="predicted"/>
<evidence type="ECO:0000259" key="1">
    <source>
        <dbReference type="Pfam" id="PF12705"/>
    </source>
</evidence>
<dbReference type="AlphaFoldDB" id="A0A238ZIM1"/>
<reference evidence="2 3" key="1">
    <citation type="submission" date="2017-06" db="EMBL/GenBank/DDBJ databases">
        <authorList>
            <person name="Kim H.J."/>
            <person name="Triplett B.A."/>
        </authorList>
    </citation>
    <scope>NUCLEOTIDE SEQUENCE [LARGE SCALE GENOMIC DNA]</scope>
    <source>
        <strain evidence="2 3">DSM 13116</strain>
    </source>
</reference>
<dbReference type="Pfam" id="PF12705">
    <property type="entry name" value="PDDEXK_1"/>
    <property type="match status" value="1"/>
</dbReference>
<protein>
    <submittedName>
        <fullName evidence="2">PD-(D/E)XK nuclease superfamily protein</fullName>
    </submittedName>
</protein>